<sequence>MPRVEEFQLHPSGWENDPDEERFKLSTLDYLSAMTYNNYALFFRLNDEQKSQVADILKKGLERTLSQTRHLVGTIEKDEDGHHSIVKTKSSTVKLVIQYLDSPQDGFASFDDIEKAHFLSAKLGDINILSNAPMTYGEKPEAHPDNSPVVASYKANFIPGGLIFNMHSHHYSNDVVGWANFVKQLADNCYAMFNDTELPSFDPSCLDRSRFMSPMVAEGSCVDAPAQADRHPEHKLSQCLIFHLPKSKAAELKKAASPSDGSWISTYDAICALTWRVFSKIRQPSYNPDPASYPIWGEGVTMSKRLTSPMMPPRMQGNQFFATLSTLSPIPQLTTAEIISDAPLSKLASYTRQMTNGVTEDLLKGALQMLALIRNKADLSVRVNSFPPMTVAMTDWRDADVCSADFGFGKPSAFRHLLDTMAEGLVVVYPPHRGPAGEDEGIELQFAFEKELVQQLVNDPEWKKYFEFRGVDAEETTPPHGVTEFASQI</sequence>
<keyword evidence="1 2" id="KW-0808">Transferase</keyword>
<proteinExistence type="predicted"/>
<dbReference type="PANTHER" id="PTHR31896">
    <property type="entry name" value="FAMILY REGULATORY PROTEIN, PUTATIVE (AFU_ORTHOLOGUE AFUA_3G14730)-RELATED"/>
    <property type="match status" value="1"/>
</dbReference>
<gene>
    <name evidence="2" type="ORF">GQ607_010633</name>
</gene>
<dbReference type="Pfam" id="PF02458">
    <property type="entry name" value="Transferase"/>
    <property type="match status" value="2"/>
</dbReference>
<reference evidence="2 3" key="1">
    <citation type="submission" date="2019-12" db="EMBL/GenBank/DDBJ databases">
        <title>A genome sequence resource for the geographically widespread anthracnose pathogen Colletotrichum asianum.</title>
        <authorList>
            <person name="Meng Y."/>
        </authorList>
    </citation>
    <scope>NUCLEOTIDE SEQUENCE [LARGE SCALE GENOMIC DNA]</scope>
    <source>
        <strain evidence="2 3">ICMP 18580</strain>
    </source>
</reference>
<dbReference type="InterPro" id="IPR023213">
    <property type="entry name" value="CAT-like_dom_sf"/>
</dbReference>
<dbReference type="EMBL" id="WOWK01000064">
    <property type="protein sequence ID" value="KAF0322130.1"/>
    <property type="molecule type" value="Genomic_DNA"/>
</dbReference>
<name>A0A8H3W9T0_9PEZI</name>
<evidence type="ECO:0000256" key="1">
    <source>
        <dbReference type="ARBA" id="ARBA00022679"/>
    </source>
</evidence>
<accession>A0A8H3W9T0</accession>
<organism evidence="2 3">
    <name type="scientific">Colletotrichum asianum</name>
    <dbReference type="NCBI Taxonomy" id="702518"/>
    <lineage>
        <taxon>Eukaryota</taxon>
        <taxon>Fungi</taxon>
        <taxon>Dikarya</taxon>
        <taxon>Ascomycota</taxon>
        <taxon>Pezizomycotina</taxon>
        <taxon>Sordariomycetes</taxon>
        <taxon>Hypocreomycetidae</taxon>
        <taxon>Glomerellales</taxon>
        <taxon>Glomerellaceae</taxon>
        <taxon>Colletotrichum</taxon>
        <taxon>Colletotrichum gloeosporioides species complex</taxon>
    </lineage>
</organism>
<dbReference type="GO" id="GO:0016740">
    <property type="term" value="F:transferase activity"/>
    <property type="evidence" value="ECO:0007669"/>
    <property type="project" value="UniProtKB-KW"/>
</dbReference>
<dbReference type="Gene3D" id="3.30.559.10">
    <property type="entry name" value="Chloramphenicol acetyltransferase-like domain"/>
    <property type="match status" value="2"/>
</dbReference>
<dbReference type="PANTHER" id="PTHR31896:SF13">
    <property type="entry name" value="TRICHOTHECENE 3-O-ACETYLTRANSFERASE"/>
    <property type="match status" value="1"/>
</dbReference>
<protein>
    <submittedName>
        <fullName evidence="2">Acyl transferase</fullName>
    </submittedName>
</protein>
<dbReference type="Proteomes" id="UP000434172">
    <property type="component" value="Unassembled WGS sequence"/>
</dbReference>
<evidence type="ECO:0000313" key="2">
    <source>
        <dbReference type="EMBL" id="KAF0322130.1"/>
    </source>
</evidence>
<evidence type="ECO:0000313" key="3">
    <source>
        <dbReference type="Proteomes" id="UP000434172"/>
    </source>
</evidence>
<dbReference type="AlphaFoldDB" id="A0A8H3W9T0"/>
<dbReference type="InterPro" id="IPR051283">
    <property type="entry name" value="Sec_Metabolite_Acyltrans"/>
</dbReference>
<comment type="caution">
    <text evidence="2">The sequence shown here is derived from an EMBL/GenBank/DDBJ whole genome shotgun (WGS) entry which is preliminary data.</text>
</comment>
<dbReference type="OrthoDB" id="671439at2759"/>
<keyword evidence="3" id="KW-1185">Reference proteome</keyword>